<feature type="transmembrane region" description="Helical" evidence="7">
    <location>
        <begin position="130"/>
        <end position="148"/>
    </location>
</feature>
<dbReference type="InterPro" id="IPR035952">
    <property type="entry name" value="Rhomboid-like_sf"/>
</dbReference>
<feature type="transmembrane region" description="Helical" evidence="7">
    <location>
        <begin position="13"/>
        <end position="30"/>
    </location>
</feature>
<accession>A0A9D6V031</accession>
<dbReference type="GO" id="GO:0004252">
    <property type="term" value="F:serine-type endopeptidase activity"/>
    <property type="evidence" value="ECO:0007669"/>
    <property type="project" value="InterPro"/>
</dbReference>
<dbReference type="Pfam" id="PF01694">
    <property type="entry name" value="Rhomboid"/>
    <property type="match status" value="1"/>
</dbReference>
<protein>
    <submittedName>
        <fullName evidence="9">Rhomboid family intramembrane serine protease</fullName>
    </submittedName>
</protein>
<dbReference type="GO" id="GO:0016020">
    <property type="term" value="C:membrane"/>
    <property type="evidence" value="ECO:0007669"/>
    <property type="project" value="UniProtKB-SubCell"/>
</dbReference>
<feature type="transmembrane region" description="Helical" evidence="7">
    <location>
        <begin position="106"/>
        <end position="124"/>
    </location>
</feature>
<proteinExistence type="predicted"/>
<keyword evidence="6 7" id="KW-0472">Membrane</keyword>
<comment type="subcellular location">
    <subcellularLocation>
        <location evidence="1">Membrane</location>
        <topology evidence="1">Multi-pass membrane protein</topology>
    </subcellularLocation>
</comment>
<keyword evidence="2" id="KW-1003">Cell membrane</keyword>
<evidence type="ECO:0000256" key="1">
    <source>
        <dbReference type="ARBA" id="ARBA00004141"/>
    </source>
</evidence>
<feature type="domain" description="Peptidase S54 rhomboid" evidence="8">
    <location>
        <begin position="67"/>
        <end position="219"/>
    </location>
</feature>
<dbReference type="InterPro" id="IPR022764">
    <property type="entry name" value="Peptidase_S54_rhomboid_dom"/>
</dbReference>
<reference evidence="9" key="1">
    <citation type="submission" date="2020-07" db="EMBL/GenBank/DDBJ databases">
        <title>Huge and variable diversity of episymbiotic CPR bacteria and DPANN archaea in groundwater ecosystems.</title>
        <authorList>
            <person name="He C.Y."/>
            <person name="Keren R."/>
            <person name="Whittaker M."/>
            <person name="Farag I.F."/>
            <person name="Doudna J."/>
            <person name="Cate J.H.D."/>
            <person name="Banfield J.F."/>
        </authorList>
    </citation>
    <scope>NUCLEOTIDE SEQUENCE</scope>
    <source>
        <strain evidence="9">NC_groundwater_1664_Pr3_B-0.1um_52_9</strain>
    </source>
</reference>
<comment type="caution">
    <text evidence="9">The sequence shown here is derived from an EMBL/GenBank/DDBJ whole genome shotgun (WGS) entry which is preliminary data.</text>
</comment>
<dbReference type="SUPFAM" id="SSF144091">
    <property type="entry name" value="Rhomboid-like"/>
    <property type="match status" value="1"/>
</dbReference>
<keyword evidence="9" id="KW-0378">Hydrolase</keyword>
<dbReference type="Proteomes" id="UP000807825">
    <property type="component" value="Unassembled WGS sequence"/>
</dbReference>
<dbReference type="AlphaFoldDB" id="A0A9D6V031"/>
<sequence length="240" mass="27065">MIPLRDSVPSEKYPVMTLAIIVVNSLVWFYEVSLGARADRFIFEYGLIPLRFVAFNRFEGGFLDNALIPVFSSIFMHGGWLHVIGNMWFLWIFGDNVEDRLGHFKYLIFYILCGIGASLLHIIAEPASKVPMVGASGAISGILGAYLVSYPHARVHTLLILFVFIQFVEIPAFLFLILWFVFQFMSGATQAAVQHDAGGVAYWAHVGGFVVGIVLFMIFPKKPARQSFLGADYPSYRRRW</sequence>
<keyword evidence="9" id="KW-0645">Protease</keyword>
<feature type="transmembrane region" description="Helical" evidence="7">
    <location>
        <begin position="42"/>
        <end position="58"/>
    </location>
</feature>
<keyword evidence="5 7" id="KW-1133">Transmembrane helix</keyword>
<dbReference type="PANTHER" id="PTHR43066:SF26">
    <property type="entry name" value="RHOMBOID PROTEASE GLPG"/>
    <property type="match status" value="1"/>
</dbReference>
<gene>
    <name evidence="9" type="ORF">HY912_02125</name>
</gene>
<evidence type="ECO:0000256" key="2">
    <source>
        <dbReference type="ARBA" id="ARBA00022475"/>
    </source>
</evidence>
<evidence type="ECO:0000259" key="8">
    <source>
        <dbReference type="Pfam" id="PF01694"/>
    </source>
</evidence>
<dbReference type="GO" id="GO:0006508">
    <property type="term" value="P:proteolysis"/>
    <property type="evidence" value="ECO:0007669"/>
    <property type="project" value="UniProtKB-KW"/>
</dbReference>
<feature type="transmembrane region" description="Helical" evidence="7">
    <location>
        <begin position="70"/>
        <end position="94"/>
    </location>
</feature>
<keyword evidence="3" id="KW-0997">Cell inner membrane</keyword>
<evidence type="ECO:0000313" key="9">
    <source>
        <dbReference type="EMBL" id="MBI5248268.1"/>
    </source>
</evidence>
<evidence type="ECO:0000256" key="6">
    <source>
        <dbReference type="ARBA" id="ARBA00023136"/>
    </source>
</evidence>
<organism evidence="9 10">
    <name type="scientific">Desulfomonile tiedjei</name>
    <dbReference type="NCBI Taxonomy" id="2358"/>
    <lineage>
        <taxon>Bacteria</taxon>
        <taxon>Pseudomonadati</taxon>
        <taxon>Thermodesulfobacteriota</taxon>
        <taxon>Desulfomonilia</taxon>
        <taxon>Desulfomonilales</taxon>
        <taxon>Desulfomonilaceae</taxon>
        <taxon>Desulfomonile</taxon>
    </lineage>
</organism>
<name>A0A9D6V031_9BACT</name>
<dbReference type="Gene3D" id="1.20.1540.10">
    <property type="entry name" value="Rhomboid-like"/>
    <property type="match status" value="1"/>
</dbReference>
<feature type="transmembrane region" description="Helical" evidence="7">
    <location>
        <begin position="202"/>
        <end position="219"/>
    </location>
</feature>
<evidence type="ECO:0000256" key="5">
    <source>
        <dbReference type="ARBA" id="ARBA00022989"/>
    </source>
</evidence>
<evidence type="ECO:0000256" key="3">
    <source>
        <dbReference type="ARBA" id="ARBA00022519"/>
    </source>
</evidence>
<evidence type="ECO:0000256" key="4">
    <source>
        <dbReference type="ARBA" id="ARBA00022692"/>
    </source>
</evidence>
<evidence type="ECO:0000256" key="7">
    <source>
        <dbReference type="SAM" id="Phobius"/>
    </source>
</evidence>
<feature type="transmembrane region" description="Helical" evidence="7">
    <location>
        <begin position="160"/>
        <end position="182"/>
    </location>
</feature>
<evidence type="ECO:0000313" key="10">
    <source>
        <dbReference type="Proteomes" id="UP000807825"/>
    </source>
</evidence>
<dbReference type="EMBL" id="JACRDE010000056">
    <property type="protein sequence ID" value="MBI5248268.1"/>
    <property type="molecule type" value="Genomic_DNA"/>
</dbReference>
<keyword evidence="4 7" id="KW-0812">Transmembrane</keyword>
<dbReference type="FunFam" id="1.20.1540.10:FF:000027">
    <property type="entry name" value="Rhomboid family intramembrane serine protease"/>
    <property type="match status" value="1"/>
</dbReference>
<dbReference type="PANTHER" id="PTHR43066">
    <property type="entry name" value="RHOMBOID-RELATED PROTEIN"/>
    <property type="match status" value="1"/>
</dbReference>